<dbReference type="PANTHER" id="PTHR42032">
    <property type="entry name" value="YALI0E30679P"/>
    <property type="match status" value="1"/>
</dbReference>
<name>A0A6A6TI85_9PLEO</name>
<dbReference type="OrthoDB" id="5422510at2759"/>
<proteinExistence type="predicted"/>
<dbReference type="AlphaFoldDB" id="A0A6A6TI85"/>
<reference evidence="2" key="1">
    <citation type="journal article" date="2020" name="Stud. Mycol.">
        <title>101 Dothideomycetes genomes: a test case for predicting lifestyles and emergence of pathogens.</title>
        <authorList>
            <person name="Haridas S."/>
            <person name="Albert R."/>
            <person name="Binder M."/>
            <person name="Bloem J."/>
            <person name="Labutti K."/>
            <person name="Salamov A."/>
            <person name="Andreopoulos B."/>
            <person name="Baker S."/>
            <person name="Barry K."/>
            <person name="Bills G."/>
            <person name="Bluhm B."/>
            <person name="Cannon C."/>
            <person name="Castanera R."/>
            <person name="Culley D."/>
            <person name="Daum C."/>
            <person name="Ezra D."/>
            <person name="Gonzalez J."/>
            <person name="Henrissat B."/>
            <person name="Kuo A."/>
            <person name="Liang C."/>
            <person name="Lipzen A."/>
            <person name="Lutzoni F."/>
            <person name="Magnuson J."/>
            <person name="Mondo S."/>
            <person name="Nolan M."/>
            <person name="Ohm R."/>
            <person name="Pangilinan J."/>
            <person name="Park H.-J."/>
            <person name="Ramirez L."/>
            <person name="Alfaro M."/>
            <person name="Sun H."/>
            <person name="Tritt A."/>
            <person name="Yoshinaga Y."/>
            <person name="Zwiers L.-H."/>
            <person name="Turgeon B."/>
            <person name="Goodwin S."/>
            <person name="Spatafora J."/>
            <person name="Crous P."/>
            <person name="Grigoriev I."/>
        </authorList>
    </citation>
    <scope>NUCLEOTIDE SEQUENCE</scope>
    <source>
        <strain evidence="2">CBS 122681</strain>
    </source>
</reference>
<feature type="region of interest" description="Disordered" evidence="1">
    <location>
        <begin position="1"/>
        <end position="20"/>
    </location>
</feature>
<dbReference type="PANTHER" id="PTHR42032:SF1">
    <property type="entry name" value="YALI0E30679P"/>
    <property type="match status" value="1"/>
</dbReference>
<dbReference type="Proteomes" id="UP000799324">
    <property type="component" value="Unassembled WGS sequence"/>
</dbReference>
<evidence type="ECO:0000313" key="2">
    <source>
        <dbReference type="EMBL" id="KAF2659061.1"/>
    </source>
</evidence>
<keyword evidence="3" id="KW-1185">Reference proteome</keyword>
<dbReference type="EMBL" id="MU004310">
    <property type="protein sequence ID" value="KAF2659061.1"/>
    <property type="molecule type" value="Genomic_DNA"/>
</dbReference>
<evidence type="ECO:0000313" key="3">
    <source>
        <dbReference type="Proteomes" id="UP000799324"/>
    </source>
</evidence>
<protein>
    <submittedName>
        <fullName evidence="2">Uncharacterized protein</fullName>
    </submittedName>
</protein>
<organism evidence="2 3">
    <name type="scientific">Lophiostoma macrostomum CBS 122681</name>
    <dbReference type="NCBI Taxonomy" id="1314788"/>
    <lineage>
        <taxon>Eukaryota</taxon>
        <taxon>Fungi</taxon>
        <taxon>Dikarya</taxon>
        <taxon>Ascomycota</taxon>
        <taxon>Pezizomycotina</taxon>
        <taxon>Dothideomycetes</taxon>
        <taxon>Pleosporomycetidae</taxon>
        <taxon>Pleosporales</taxon>
        <taxon>Lophiostomataceae</taxon>
        <taxon>Lophiostoma</taxon>
    </lineage>
</organism>
<evidence type="ECO:0000256" key="1">
    <source>
        <dbReference type="SAM" id="MobiDB-lite"/>
    </source>
</evidence>
<sequence>MTESVSHEGPGTSSQIHPPLRQRMLNRAATFSEGAHPIPPLRRRRSSILSEYSDTRHSFRSSTDNLLRPMDPLTSSDEPSYWHSAPLAFAILPAVGGLLFQNGGAIVTDVLLLGLGSIFLNWCVRAPWEWYHAAQQIQYVEHEEPLSDTIVEENEANEAIREDHTGSGPEPAHRPPAVETSKSSVIPTTAQKDAGTALARESILALICCFVGPVLGAYLLHAIRSQLTRPAEGLVSDYNLTIFVMAAELRPVSHVIKLKRARMTRLQRIVRADASESLGKADAQELARRLTEVEERLAEPVTNSDVETVKISATVRQGLQPQLDALNRAVRRYEKRQAAQTIQTEARFGELELRLKDALSLAAAAARTGQKPGLISMAFTWAVGIVTYGMQTAWAAVTYPFRFTISIATELKSWLINERQPRKRTKGQSNGHSSIPTPRMQSRSGR</sequence>
<feature type="region of interest" description="Disordered" evidence="1">
    <location>
        <begin position="418"/>
        <end position="446"/>
    </location>
</feature>
<feature type="compositionally biased region" description="Polar residues" evidence="1">
    <location>
        <begin position="427"/>
        <end position="446"/>
    </location>
</feature>
<feature type="region of interest" description="Disordered" evidence="1">
    <location>
        <begin position="161"/>
        <end position="187"/>
    </location>
</feature>
<accession>A0A6A6TI85</accession>
<gene>
    <name evidence="2" type="ORF">K491DRAFT_591924</name>
</gene>